<feature type="transmembrane region" description="Helical" evidence="10">
    <location>
        <begin position="1049"/>
        <end position="1066"/>
    </location>
</feature>
<dbReference type="InterPro" id="IPR036300">
    <property type="entry name" value="MIR_dom_sf"/>
</dbReference>
<feature type="transmembrane region" description="Helical" evidence="10">
    <location>
        <begin position="290"/>
        <end position="311"/>
    </location>
</feature>
<dbReference type="InterPro" id="IPR016093">
    <property type="entry name" value="MIR_motif"/>
</dbReference>
<feature type="transmembrane region" description="Helical" evidence="10">
    <location>
        <begin position="653"/>
        <end position="673"/>
    </location>
</feature>
<feature type="transmembrane region" description="Helical" evidence="10">
    <location>
        <begin position="426"/>
        <end position="459"/>
    </location>
</feature>
<dbReference type="Gene3D" id="2.80.10.50">
    <property type="match status" value="1"/>
</dbReference>
<dbReference type="AlphaFoldDB" id="A0AAD5BIW2"/>
<protein>
    <recommendedName>
        <fullName evidence="11">MIR domain-containing protein</fullName>
    </recommendedName>
</protein>
<feature type="compositionally biased region" description="Low complexity" evidence="9">
    <location>
        <begin position="112"/>
        <end position="130"/>
    </location>
</feature>
<evidence type="ECO:0000256" key="6">
    <source>
        <dbReference type="ARBA" id="ARBA00022989"/>
    </source>
</evidence>
<feature type="region of interest" description="Disordered" evidence="9">
    <location>
        <begin position="97"/>
        <end position="134"/>
    </location>
</feature>
<dbReference type="FunFam" id="1.50.10.150:FF:000004">
    <property type="entry name" value="Malic acid transporter"/>
    <property type="match status" value="1"/>
</dbReference>
<evidence type="ECO:0000259" key="11">
    <source>
        <dbReference type="PROSITE" id="PS50919"/>
    </source>
</evidence>
<gene>
    <name evidence="12" type="ORF">KGF57_000433</name>
</gene>
<dbReference type="RefSeq" id="XP_051611034.1">
    <property type="nucleotide sequence ID" value="XM_051753826.1"/>
</dbReference>
<evidence type="ECO:0000256" key="8">
    <source>
        <dbReference type="ARBA" id="ARBA00023180"/>
    </source>
</evidence>
<dbReference type="EMBL" id="JAIHNG010000031">
    <property type="protein sequence ID" value="KAI5967218.1"/>
    <property type="molecule type" value="Genomic_DNA"/>
</dbReference>
<proteinExistence type="inferred from homology"/>
<evidence type="ECO:0000313" key="13">
    <source>
        <dbReference type="Proteomes" id="UP001204833"/>
    </source>
</evidence>
<evidence type="ECO:0000256" key="9">
    <source>
        <dbReference type="SAM" id="MobiDB-lite"/>
    </source>
</evidence>
<evidence type="ECO:0000256" key="2">
    <source>
        <dbReference type="ARBA" id="ARBA00008566"/>
    </source>
</evidence>
<organism evidence="12 13">
    <name type="scientific">Candida theae</name>
    <dbReference type="NCBI Taxonomy" id="1198502"/>
    <lineage>
        <taxon>Eukaryota</taxon>
        <taxon>Fungi</taxon>
        <taxon>Dikarya</taxon>
        <taxon>Ascomycota</taxon>
        <taxon>Saccharomycotina</taxon>
        <taxon>Pichiomycetes</taxon>
        <taxon>Debaryomycetaceae</taxon>
        <taxon>Candida/Lodderomyces clade</taxon>
        <taxon>Candida</taxon>
    </lineage>
</organism>
<dbReference type="SMART" id="SM00472">
    <property type="entry name" value="MIR"/>
    <property type="match status" value="3"/>
</dbReference>
<feature type="transmembrane region" description="Helical" evidence="10">
    <location>
        <begin position="521"/>
        <end position="543"/>
    </location>
</feature>
<feature type="transmembrane region" description="Helical" evidence="10">
    <location>
        <begin position="323"/>
        <end position="344"/>
    </location>
</feature>
<dbReference type="CDD" id="cd09318">
    <property type="entry name" value="TDT_SSU1"/>
    <property type="match status" value="1"/>
</dbReference>
<evidence type="ECO:0000256" key="10">
    <source>
        <dbReference type="SAM" id="Phobius"/>
    </source>
</evidence>
<keyword evidence="8" id="KW-0325">Glycoprotein</keyword>
<keyword evidence="3" id="KW-0813">Transport</keyword>
<feature type="transmembrane region" description="Helical" evidence="10">
    <location>
        <begin position="356"/>
        <end position="381"/>
    </location>
</feature>
<dbReference type="PROSITE" id="PS50919">
    <property type="entry name" value="MIR"/>
    <property type="match status" value="2"/>
</dbReference>
<comment type="subcellular location">
    <subcellularLocation>
        <location evidence="1">Membrane</location>
        <topology evidence="1">Multi-pass membrane protein</topology>
    </subcellularLocation>
</comment>
<dbReference type="InterPro" id="IPR004695">
    <property type="entry name" value="SLAC1/Mae1/Ssu1/TehA"/>
</dbReference>
<feature type="transmembrane region" description="Helical" evidence="10">
    <location>
        <begin position="393"/>
        <end position="414"/>
    </location>
</feature>
<evidence type="ECO:0000313" key="12">
    <source>
        <dbReference type="EMBL" id="KAI5967218.1"/>
    </source>
</evidence>
<dbReference type="InterPro" id="IPR032421">
    <property type="entry name" value="PMT_4TMC"/>
</dbReference>
<dbReference type="PANTHER" id="PTHR10050">
    <property type="entry name" value="DOLICHYL-PHOSPHATE-MANNOSE--PROTEIN MANNOSYLTRANSFERASE"/>
    <property type="match status" value="1"/>
</dbReference>
<evidence type="ECO:0000256" key="4">
    <source>
        <dbReference type="ARBA" id="ARBA00022692"/>
    </source>
</evidence>
<accession>A0AAD5BIW2</accession>
<keyword evidence="7 10" id="KW-0472">Membrane</keyword>
<dbReference type="SUPFAM" id="SSF82109">
    <property type="entry name" value="MIR domain"/>
    <property type="match status" value="1"/>
</dbReference>
<dbReference type="InterPro" id="IPR027005">
    <property type="entry name" value="PMT-like"/>
</dbReference>
<dbReference type="PANTHER" id="PTHR10050:SF50">
    <property type="entry name" value="DOLICHYL-PHOSPHATE-MANNOSE--PROTEIN MANNOSYLTRANSFERASE 1-RELATED"/>
    <property type="match status" value="1"/>
</dbReference>
<dbReference type="Pfam" id="PF02815">
    <property type="entry name" value="MIR"/>
    <property type="match status" value="1"/>
</dbReference>
<dbReference type="GeneID" id="76148493"/>
<feature type="transmembrane region" description="Helical" evidence="10">
    <location>
        <begin position="220"/>
        <end position="244"/>
    </location>
</feature>
<keyword evidence="6 10" id="KW-1133">Transmembrane helix</keyword>
<feature type="domain" description="MIR" evidence="11">
    <location>
        <begin position="770"/>
        <end position="829"/>
    </location>
</feature>
<feature type="compositionally biased region" description="Polar residues" evidence="9">
    <location>
        <begin position="98"/>
        <end position="110"/>
    </location>
</feature>
<keyword evidence="4 10" id="KW-0812">Transmembrane</keyword>
<dbReference type="Pfam" id="PF16192">
    <property type="entry name" value="PMT_4TMC"/>
    <property type="match status" value="1"/>
</dbReference>
<dbReference type="Pfam" id="PF03595">
    <property type="entry name" value="SLAC1"/>
    <property type="match status" value="1"/>
</dbReference>
<name>A0AAD5BIW2_9ASCO</name>
<feature type="transmembrane region" description="Helical" evidence="10">
    <location>
        <begin position="973"/>
        <end position="998"/>
    </location>
</feature>
<evidence type="ECO:0000256" key="3">
    <source>
        <dbReference type="ARBA" id="ARBA00022448"/>
    </source>
</evidence>
<feature type="transmembrane region" description="Helical" evidence="10">
    <location>
        <begin position="187"/>
        <end position="208"/>
    </location>
</feature>
<dbReference type="GO" id="GO:0005789">
    <property type="term" value="C:endoplasmic reticulum membrane"/>
    <property type="evidence" value="ECO:0007669"/>
    <property type="project" value="UniProtKB-SubCell"/>
</dbReference>
<keyword evidence="13" id="KW-1185">Reference proteome</keyword>
<feature type="transmembrane region" description="Helical" evidence="10">
    <location>
        <begin position="256"/>
        <end position="278"/>
    </location>
</feature>
<evidence type="ECO:0000256" key="7">
    <source>
        <dbReference type="ARBA" id="ARBA00023136"/>
    </source>
</evidence>
<evidence type="ECO:0000256" key="5">
    <source>
        <dbReference type="ARBA" id="ARBA00022737"/>
    </source>
</evidence>
<dbReference type="Proteomes" id="UP001204833">
    <property type="component" value="Unassembled WGS sequence"/>
</dbReference>
<feature type="domain" description="MIR" evidence="11">
    <location>
        <begin position="705"/>
        <end position="758"/>
    </location>
</feature>
<dbReference type="CDD" id="cd23286">
    <property type="entry name" value="beta-trefoil_MIR_PMT7-like"/>
    <property type="match status" value="1"/>
</dbReference>
<feature type="transmembrane region" description="Helical" evidence="10">
    <location>
        <begin position="1019"/>
        <end position="1037"/>
    </location>
</feature>
<keyword evidence="5" id="KW-0677">Repeat</keyword>
<sequence length="1122" mass="127910">MQSNAKGAAARLQQNSLLASTYTHLQQVTCIAYILQPNRLYNIITDRTADFVYELNFSFTINCNISGDEMNSHSNSDISSAQHQAVVDGIIRDGDANAHSNLQNNISDDNYSQHSSSTAQTQQSSPQQDQNANRVNSMDYDSVISSIASTSKEYEHLQEQLRGGSKPIPREESWYNRFIVGNLVKQFVPAYFVSVMGTGISSTILYNFPFPAHWLQVCSYIMFGICCLLFIVNMVFFIMQVVYFPHKLRTYHVDPLQASYMGCLSMGFTTIVNYISFITKGRHMYLVWTLWWISAASALYTAFPIVYISFFSKLNAVESDTKLNATLLLPIVALTVSSSSGHLIELNLYKLNETVITMIVSYMMWALSICLAFAIITIYIWRLIMHKIPPTQLVFTGFLPVGFLGQSSYSIYLFGNNLNELIPEDLIYGKIFLCIGGFLGLFILSFGYYMTFIAVVSIFSKIRPFAKLPNKKHTNKYGLLKHHKGFWAMTFPLCTMSLSNTEIGKGGVGNYSLLTFKVMGAVFAVAGIGVTISCLVGVAVYSYDSDHWASLFTAALVLFENSIATQSRLILLDSALILGQAGAIYCFRLSTKTETEGRLWWISLIATGLALGWTISIKLTGFYTALWAVLFSLWDSYQLLGDLTVSTFKWIRVLFYKLLVLSVVPLTIYLSLWKIHFDLLPFQGPHSGLISPRLRSTFQDYKTSPVEVLYGSTVTIKHNNLEKYLHSHDKSYPRGTQLQQVTLYGYEDPNNEWVVEIPRKFYEHKHYNQSRPVKDGEIIRLYHKATGRYLHVNDVRPPISEHDYSKEVNCNETRGLLGDTEYEFRLRILNKKPHSTNNLPMIKLRATETIFMLVSRDKKCNLISHDSKLPSWGDYQNEVLCVEESTIPNSLWYIESNSHPLLDGPKTQVDFGSVSLLTKIWDLHQAMFRVNADFTTPHKYSSRPEAWPFVLRGVAYFQSLPQYTSLTEHTSQIYFLGNVTTYILSFIVIVVVIAKLAFYGLRNLNPYVAYLDPEPKQKFYANALLYIAGWALHYWPYFFLHRNLYAHHYLPALYFAILNLGEYMNYQHKFVRVSLMVAVLSGAIYCFEEYVPLIYGTEWTVAACVVHKWFPGWNMDCMTYGG</sequence>
<dbReference type="GO" id="GO:0055085">
    <property type="term" value="P:transmembrane transport"/>
    <property type="evidence" value="ECO:0007669"/>
    <property type="project" value="InterPro"/>
</dbReference>
<dbReference type="GO" id="GO:0004169">
    <property type="term" value="F:dolichyl-phosphate-mannose-protein mannosyltransferase activity"/>
    <property type="evidence" value="ECO:0007669"/>
    <property type="project" value="UniProtKB-EC"/>
</dbReference>
<dbReference type="Gene3D" id="1.50.10.150">
    <property type="entry name" value="Voltage-dependent anion channel"/>
    <property type="match status" value="1"/>
</dbReference>
<dbReference type="InterPro" id="IPR038665">
    <property type="entry name" value="Voltage-dep_anion_channel_sf"/>
</dbReference>
<comment type="similarity">
    <text evidence="2">Belongs to the tellurite-resistance/dicarboxylate transporter (TDT) family.</text>
</comment>
<comment type="caution">
    <text evidence="12">The sequence shown here is derived from an EMBL/GenBank/DDBJ whole genome shotgun (WGS) entry which is preliminary data.</text>
</comment>
<reference evidence="12 13" key="1">
    <citation type="journal article" date="2022" name="DNA Res.">
        <title>Genome analysis of five recently described species of the CUG-Ser clade uncovers Candida theae as a new hybrid lineage with pathogenic potential in the Candida parapsilosis species complex.</title>
        <authorList>
            <person name="Mixao V."/>
            <person name="Del Olmo V."/>
            <person name="Hegedusova E."/>
            <person name="Saus E."/>
            <person name="Pryszcz L."/>
            <person name="Cillingova A."/>
            <person name="Nosek J."/>
            <person name="Gabaldon T."/>
        </authorList>
    </citation>
    <scope>NUCLEOTIDE SEQUENCE [LARGE SCALE GENOMIC DNA]</scope>
    <source>
        <strain evidence="12 13">CBS 12239</strain>
    </source>
</reference>
<evidence type="ECO:0000256" key="1">
    <source>
        <dbReference type="ARBA" id="ARBA00004141"/>
    </source>
</evidence>